<dbReference type="InterPro" id="IPR029044">
    <property type="entry name" value="Nucleotide-diphossugar_trans"/>
</dbReference>
<dbReference type="InterPro" id="IPR001173">
    <property type="entry name" value="Glyco_trans_2-like"/>
</dbReference>
<dbReference type="PANTHER" id="PTHR22916:SF3">
    <property type="entry name" value="UDP-GLCNAC:BETAGAL BETA-1,3-N-ACETYLGLUCOSAMINYLTRANSFERASE-LIKE PROTEIN 1"/>
    <property type="match status" value="1"/>
</dbReference>
<evidence type="ECO:0000313" key="2">
    <source>
        <dbReference type="EMBL" id="GAQ79374.1"/>
    </source>
</evidence>
<dbReference type="OMA" id="GWPEDYD"/>
<dbReference type="OrthoDB" id="2017701at2759"/>
<feature type="domain" description="Glycosyltransferase 2-like" evidence="1">
    <location>
        <begin position="43"/>
        <end position="212"/>
    </location>
</feature>
<evidence type="ECO:0000313" key="3">
    <source>
        <dbReference type="Proteomes" id="UP000054558"/>
    </source>
</evidence>
<dbReference type="Pfam" id="PF00535">
    <property type="entry name" value="Glycos_transf_2"/>
    <property type="match status" value="1"/>
</dbReference>
<dbReference type="Proteomes" id="UP000054558">
    <property type="component" value="Unassembled WGS sequence"/>
</dbReference>
<reference evidence="2 3" key="1">
    <citation type="journal article" date="2014" name="Nat. Commun.">
        <title>Klebsormidium flaccidum genome reveals primary factors for plant terrestrial adaptation.</title>
        <authorList>
            <person name="Hori K."/>
            <person name="Maruyama F."/>
            <person name="Fujisawa T."/>
            <person name="Togashi T."/>
            <person name="Yamamoto N."/>
            <person name="Seo M."/>
            <person name="Sato S."/>
            <person name="Yamada T."/>
            <person name="Mori H."/>
            <person name="Tajima N."/>
            <person name="Moriyama T."/>
            <person name="Ikeuchi M."/>
            <person name="Watanabe M."/>
            <person name="Wada H."/>
            <person name="Kobayashi K."/>
            <person name="Saito M."/>
            <person name="Masuda T."/>
            <person name="Sasaki-Sekimoto Y."/>
            <person name="Mashiguchi K."/>
            <person name="Awai K."/>
            <person name="Shimojima M."/>
            <person name="Masuda S."/>
            <person name="Iwai M."/>
            <person name="Nobusawa T."/>
            <person name="Narise T."/>
            <person name="Kondo S."/>
            <person name="Saito H."/>
            <person name="Sato R."/>
            <person name="Murakawa M."/>
            <person name="Ihara Y."/>
            <person name="Oshima-Yamada Y."/>
            <person name="Ohtaka K."/>
            <person name="Satoh M."/>
            <person name="Sonobe K."/>
            <person name="Ishii M."/>
            <person name="Ohtani R."/>
            <person name="Kanamori-Sato M."/>
            <person name="Honoki R."/>
            <person name="Miyazaki D."/>
            <person name="Mochizuki H."/>
            <person name="Umetsu J."/>
            <person name="Higashi K."/>
            <person name="Shibata D."/>
            <person name="Kamiya Y."/>
            <person name="Sato N."/>
            <person name="Nakamura Y."/>
            <person name="Tabata S."/>
            <person name="Ida S."/>
            <person name="Kurokawa K."/>
            <person name="Ohta H."/>
        </authorList>
    </citation>
    <scope>NUCLEOTIDE SEQUENCE [LARGE SCALE GENOMIC DNA]</scope>
    <source>
        <strain evidence="2 3">NIES-2285</strain>
    </source>
</reference>
<keyword evidence="3" id="KW-1185">Reference proteome</keyword>
<dbReference type="PANTHER" id="PTHR22916">
    <property type="entry name" value="GLYCOSYLTRANSFERASE"/>
    <property type="match status" value="1"/>
</dbReference>
<dbReference type="Gene3D" id="3.90.550.10">
    <property type="entry name" value="Spore Coat Polysaccharide Biosynthesis Protein SpsA, Chain A"/>
    <property type="match status" value="1"/>
</dbReference>
<dbReference type="SUPFAM" id="SSF53448">
    <property type="entry name" value="Nucleotide-diphospho-sugar transferases"/>
    <property type="match status" value="1"/>
</dbReference>
<evidence type="ECO:0000259" key="1">
    <source>
        <dbReference type="Pfam" id="PF00535"/>
    </source>
</evidence>
<dbReference type="STRING" id="105231.A0A1Y1HL90"/>
<accession>A0A1Y1HL90</accession>
<protein>
    <recommendedName>
        <fullName evidence="1">Glycosyltransferase 2-like domain-containing protein</fullName>
    </recommendedName>
</protein>
<sequence>MPHTSEECTGQHCNGFHPSSLQCFDAAGDQEVESEETDLPLVSLIMPILNVEHFLDAMLASLLLQTYQGPMELSIYDDSSTDGSLKVLERNRPTLEKRMIVLLVSKGEEGRPPQGCGFGRNVAVRQCHGEYLCFADADDIMHPERIELQLRLARQSSKLLVGSDFVREPADATPRYTEWLNSLSQAQLYTQQLVECTIIHPTWFCSRAVYDAVGGYVEEGPGTPDDLIFFYKHLRLGGYLAKVEKPLVTYTYHGASVTGQRGVDWQKIWAVRVAHLETQLLPHEPWGNGFTIWNAGKEGKRLYRSLNAANQSKVLAFCDVDGKKLKRGSFHVPETNVRVPILHWSVAQTPLLLCVKRGLTGGAFERNLDSLHLQEGLDYVFFS</sequence>
<organism evidence="2 3">
    <name type="scientific">Klebsormidium nitens</name>
    <name type="common">Green alga</name>
    <name type="synonym">Ulothrix nitens</name>
    <dbReference type="NCBI Taxonomy" id="105231"/>
    <lineage>
        <taxon>Eukaryota</taxon>
        <taxon>Viridiplantae</taxon>
        <taxon>Streptophyta</taxon>
        <taxon>Klebsormidiophyceae</taxon>
        <taxon>Klebsormidiales</taxon>
        <taxon>Klebsormidiaceae</taxon>
        <taxon>Klebsormidium</taxon>
    </lineage>
</organism>
<name>A0A1Y1HL90_KLENI</name>
<dbReference type="GO" id="GO:0016758">
    <property type="term" value="F:hexosyltransferase activity"/>
    <property type="evidence" value="ECO:0007669"/>
    <property type="project" value="UniProtKB-ARBA"/>
</dbReference>
<dbReference type="AlphaFoldDB" id="A0A1Y1HL90"/>
<gene>
    <name evidence="2" type="ORF">KFL_000290240</name>
</gene>
<dbReference type="EMBL" id="DF236978">
    <property type="protein sequence ID" value="GAQ79374.1"/>
    <property type="molecule type" value="Genomic_DNA"/>
</dbReference>
<proteinExistence type="predicted"/>